<protein>
    <submittedName>
        <fullName evidence="1">Uncharacterized protein</fullName>
    </submittedName>
</protein>
<name>A0A1I6TZP7_9RHOB</name>
<dbReference type="EMBL" id="FOZW01000007">
    <property type="protein sequence ID" value="SFS94696.1"/>
    <property type="molecule type" value="Genomic_DNA"/>
</dbReference>
<gene>
    <name evidence="1" type="ORF">SAMN04488050_1079</name>
</gene>
<proteinExistence type="predicted"/>
<dbReference type="Proteomes" id="UP000199392">
    <property type="component" value="Unassembled WGS sequence"/>
</dbReference>
<dbReference type="OrthoDB" id="7933758at2"/>
<dbReference type="AlphaFoldDB" id="A0A1I6TZP7"/>
<accession>A0A1I6TZP7</accession>
<organism evidence="1 2">
    <name type="scientific">Alloyangia pacifica</name>
    <dbReference type="NCBI Taxonomy" id="311180"/>
    <lineage>
        <taxon>Bacteria</taxon>
        <taxon>Pseudomonadati</taxon>
        <taxon>Pseudomonadota</taxon>
        <taxon>Alphaproteobacteria</taxon>
        <taxon>Rhodobacterales</taxon>
        <taxon>Roseobacteraceae</taxon>
        <taxon>Alloyangia</taxon>
    </lineage>
</organism>
<keyword evidence="2" id="KW-1185">Reference proteome</keyword>
<dbReference type="RefSeq" id="WP_092425558.1">
    <property type="nucleotide sequence ID" value="NZ_FNCL01000007.1"/>
</dbReference>
<reference evidence="2" key="1">
    <citation type="submission" date="2016-10" db="EMBL/GenBank/DDBJ databases">
        <authorList>
            <person name="Varghese N."/>
            <person name="Submissions S."/>
        </authorList>
    </citation>
    <scope>NUCLEOTIDE SEQUENCE [LARGE SCALE GENOMIC DNA]</scope>
    <source>
        <strain evidence="2">DSM 26894</strain>
    </source>
</reference>
<sequence>MNAIQINEAAQALYRVHGGRAEAEAAAKVRENEQRGAAEEAENWRAIQAAIRQVRGPLQS</sequence>
<evidence type="ECO:0000313" key="2">
    <source>
        <dbReference type="Proteomes" id="UP000199392"/>
    </source>
</evidence>
<evidence type="ECO:0000313" key="1">
    <source>
        <dbReference type="EMBL" id="SFS94696.1"/>
    </source>
</evidence>